<feature type="transmembrane region" description="Helical" evidence="1">
    <location>
        <begin position="6"/>
        <end position="22"/>
    </location>
</feature>
<evidence type="ECO:0000313" key="5">
    <source>
        <dbReference type="Proteomes" id="UP000426235"/>
    </source>
</evidence>
<keyword evidence="1" id="KW-1133">Transmembrane helix</keyword>
<dbReference type="EMBL" id="CP046621">
    <property type="protein sequence ID" value="QGW77868.1"/>
    <property type="molecule type" value="Genomic_DNA"/>
</dbReference>
<dbReference type="HOGENOM" id="CLU_169622_0_0_6"/>
<feature type="transmembrane region" description="Helical" evidence="1">
    <location>
        <begin position="65"/>
        <end position="89"/>
    </location>
</feature>
<dbReference type="RefSeq" id="WP_038611444.1">
    <property type="nucleotide sequence ID" value="NZ_CP009048.1"/>
</dbReference>
<organism evidence="2 4">
    <name type="scientific">Pseudomonas alkylphenolica</name>
    <dbReference type="NCBI Taxonomy" id="237609"/>
    <lineage>
        <taxon>Bacteria</taxon>
        <taxon>Pseudomonadati</taxon>
        <taxon>Pseudomonadota</taxon>
        <taxon>Gammaproteobacteria</taxon>
        <taxon>Pseudomonadales</taxon>
        <taxon>Pseudomonadaceae</taxon>
        <taxon>Pseudomonas</taxon>
    </lineage>
</organism>
<dbReference type="EMBL" id="CP009048">
    <property type="protein sequence ID" value="AIL61975.1"/>
    <property type="molecule type" value="Genomic_DNA"/>
</dbReference>
<sequence>MDIVSLVVQIIAGVVGGNAVGMSKQSMGPGLNSIVGGIGGVVLGQIIAAVTGEPAAAAAGGGVDLAALISSIIGGGAGGAVLTFIIGLIKSKMHPQ</sequence>
<evidence type="ECO:0000313" key="3">
    <source>
        <dbReference type="EMBL" id="QGW77868.1"/>
    </source>
</evidence>
<gene>
    <name evidence="3" type="ORF">GPJ81_14625</name>
    <name evidence="2" type="ORF">PSAKL28_27830</name>
</gene>
<name>A0A077FBB3_9PSED</name>
<keyword evidence="1" id="KW-0472">Membrane</keyword>
<feature type="transmembrane region" description="Helical" evidence="1">
    <location>
        <begin position="34"/>
        <end position="59"/>
    </location>
</feature>
<keyword evidence="1" id="KW-0812">Transmembrane</keyword>
<evidence type="ECO:0008006" key="6">
    <source>
        <dbReference type="Google" id="ProtNLM"/>
    </source>
</evidence>
<dbReference type="KEGG" id="palk:PSAKL28_27830"/>
<evidence type="ECO:0000313" key="4">
    <source>
        <dbReference type="Proteomes" id="UP000028931"/>
    </source>
</evidence>
<accession>A0A077FBB3</accession>
<reference evidence="3" key="2">
    <citation type="submission" date="2019-12" db="EMBL/GenBank/DDBJ databases">
        <title>Hybrid Genome Assemblies of two High G+C Isolates from Undergraduate Microbiology Courses.</title>
        <authorList>
            <person name="Ne Ville C.J."/>
            <person name="Enright D."/>
            <person name="Hernandez I."/>
            <person name="Dodsworth J."/>
            <person name="Orwin P.M."/>
        </authorList>
    </citation>
    <scope>NUCLEOTIDE SEQUENCE [LARGE SCALE GENOMIC DNA]</scope>
    <source>
        <strain evidence="3">Neo</strain>
    </source>
</reference>
<dbReference type="AlphaFoldDB" id="A0A077FBB3"/>
<protein>
    <recommendedName>
        <fullName evidence="6">DNA methyltransferase</fullName>
    </recommendedName>
</protein>
<dbReference type="Proteomes" id="UP000028931">
    <property type="component" value="Chromosome"/>
</dbReference>
<dbReference type="Proteomes" id="UP000426235">
    <property type="component" value="Chromosome"/>
</dbReference>
<evidence type="ECO:0000256" key="1">
    <source>
        <dbReference type="SAM" id="Phobius"/>
    </source>
</evidence>
<proteinExistence type="predicted"/>
<evidence type="ECO:0000313" key="2">
    <source>
        <dbReference type="EMBL" id="AIL61975.1"/>
    </source>
</evidence>
<keyword evidence="5" id="KW-1185">Reference proteome</keyword>
<reference evidence="2" key="1">
    <citation type="submission" date="2014-07" db="EMBL/GenBank/DDBJ databases">
        <authorList>
            <person name="Lee K."/>
            <person name="Lim J.Y."/>
            <person name="Hwang I."/>
        </authorList>
    </citation>
    <scope>NUCLEOTIDE SEQUENCE [LARGE SCALE GENOMIC DNA]</scope>
    <source>
        <strain evidence="2">KL28</strain>
    </source>
</reference>